<feature type="domain" description="Alpha-L-rhamnosidase C-terminal" evidence="7">
    <location>
        <begin position="767"/>
        <end position="838"/>
    </location>
</feature>
<evidence type="ECO:0000259" key="7">
    <source>
        <dbReference type="Pfam" id="PF17390"/>
    </source>
</evidence>
<dbReference type="GO" id="GO:0005975">
    <property type="term" value="P:carbohydrate metabolic process"/>
    <property type="evidence" value="ECO:0007669"/>
    <property type="project" value="InterPro"/>
</dbReference>
<keyword evidence="3 8" id="KW-0378">Hydrolase</keyword>
<sequence>MLKICRLTVENMETGCVTDNPQPRVSYCLESDRQNVTLKKAVISIGDWKKETDCQIAVPYEGSRLQPFTKYAVRVEAEDDAGERAWASTEFETGRMDTIWSGRWITDGEYRFKEAKISPKTMTFRTRFSCEKEIASARLYVTALGIYELLLNGEKVGQDYFAPGFTSYRNQLQYQTYDVTDMLNDRNELLAVVGGGWAVGSFTYKRRNRVYAKRQALLGELRILYTDGTGETIGTNEEWEVTEEGNYKETEFYNGEVYDATVDLEKISWKKASFEQVKIHPKIMAQYGAPVRAHEEFRPVQITRAKSGMLIYDFGQNFAGVIHAAIRGRQGQKVEFRHAEILMDGELYTEPLRTAKQEAVYICKDGEQTYSPKMTYMGFRYVGVRGIEEDQLELTALALYSDVEDNGNFSCSNELINQLQNSIRWGAKSNFVDIPTDCPQRDERMGWTGDIALFAPTAAYNFNISRFLEKWLLDVKAEQNKGGGIPVTVPLVRVPLQWEIMIPMAVDHWGDVCILAPWAEYLVRGDRGLLERMYPVMKKYLKACKFWAELFSAGKHRRIWKLLHHYGDWCAPGVGMWEWMGRGKWTATACMANSSRILAKIADILGQEEDAKYYRKLSQETGEAYREILMKADCTVKKEFQTAYVLPLYYQMLSGEDKKKTAANLARLVKKDGYHITTGFPGTPYVLFALADNGYEEEAFKMLLTDTCPSWLYEMKVGGTTIWERWDALREDGTCNTGKDDGTGGMVSFNHYASGAVGDFLYRRIAGIEATEGGYRSFRIQPLTGGNLKWAKGSVNTAYGTVSSEWKIEDGMFTIQVQVPVGTTCTLVMPGNTQKVLGSGTYTLKEAIRERNDRNGKESVF</sequence>
<evidence type="ECO:0000256" key="3">
    <source>
        <dbReference type="ARBA" id="ARBA00022801"/>
    </source>
</evidence>
<organism evidence="8 9">
    <name type="scientific">Mediterraneibacter gnavus</name>
    <name type="common">Ruminococcus gnavus</name>
    <dbReference type="NCBI Taxonomy" id="33038"/>
    <lineage>
        <taxon>Bacteria</taxon>
        <taxon>Bacillati</taxon>
        <taxon>Bacillota</taxon>
        <taxon>Clostridia</taxon>
        <taxon>Lachnospirales</taxon>
        <taxon>Lachnospiraceae</taxon>
        <taxon>Mediterraneibacter</taxon>
    </lineage>
</organism>
<dbReference type="Gene3D" id="1.50.10.10">
    <property type="match status" value="1"/>
</dbReference>
<dbReference type="InterPro" id="IPR013783">
    <property type="entry name" value="Ig-like_fold"/>
</dbReference>
<dbReference type="EMBL" id="JAAIRV010000022">
    <property type="protein sequence ID" value="NSI58994.1"/>
    <property type="molecule type" value="Genomic_DNA"/>
</dbReference>
<reference evidence="8" key="2">
    <citation type="submission" date="2020-02" db="EMBL/GenBank/DDBJ databases">
        <authorList>
            <person name="Littmann E."/>
            <person name="Sorbara M."/>
        </authorList>
    </citation>
    <scope>NUCLEOTIDE SEQUENCE</scope>
    <source>
        <strain evidence="8">MSK.15.32</strain>
    </source>
</reference>
<name>A0A2N5NU66_MEDGN</name>
<comment type="caution">
    <text evidence="8">The sequence shown here is derived from an EMBL/GenBank/DDBJ whole genome shotgun (WGS) entry which is preliminary data.</text>
</comment>
<dbReference type="SUPFAM" id="SSF48208">
    <property type="entry name" value="Six-hairpin glycosidases"/>
    <property type="match status" value="1"/>
</dbReference>
<dbReference type="GO" id="GO:0030596">
    <property type="term" value="F:alpha-L-rhamnosidase activity"/>
    <property type="evidence" value="ECO:0007669"/>
    <property type="project" value="UniProtKB-EC"/>
</dbReference>
<dbReference type="Gene3D" id="2.60.120.260">
    <property type="entry name" value="Galactose-binding domain-like"/>
    <property type="match status" value="2"/>
</dbReference>
<evidence type="ECO:0000259" key="4">
    <source>
        <dbReference type="Pfam" id="PF05592"/>
    </source>
</evidence>
<dbReference type="EC" id="3.2.1.40" evidence="2"/>
<dbReference type="Pfam" id="PF17390">
    <property type="entry name" value="Bac_rhamnosid_C"/>
    <property type="match status" value="1"/>
</dbReference>
<feature type="domain" description="Alpha-L-rhamnosidase concanavalin-like" evidence="4">
    <location>
        <begin position="304"/>
        <end position="397"/>
    </location>
</feature>
<evidence type="ECO:0000313" key="8">
    <source>
        <dbReference type="EMBL" id="NSI58994.1"/>
    </source>
</evidence>
<feature type="domain" description="Alpha-L-rhamnosidase six-hairpin glycosidase" evidence="6">
    <location>
        <begin position="405"/>
        <end position="765"/>
    </location>
</feature>
<dbReference type="Pfam" id="PF17389">
    <property type="entry name" value="Bac_rhamnosid6H"/>
    <property type="match status" value="1"/>
</dbReference>
<dbReference type="Gene3D" id="2.60.420.10">
    <property type="entry name" value="Maltose phosphorylase, domain 3"/>
    <property type="match status" value="1"/>
</dbReference>
<evidence type="ECO:0000256" key="1">
    <source>
        <dbReference type="ARBA" id="ARBA00001445"/>
    </source>
</evidence>
<dbReference type="RefSeq" id="WP_009245712.1">
    <property type="nucleotide sequence ID" value="NZ_CABKQB010000012.1"/>
</dbReference>
<comment type="catalytic activity">
    <reaction evidence="1">
        <text>Hydrolysis of terminal non-reducing alpha-L-rhamnose residues in alpha-L-rhamnosides.</text>
        <dbReference type="EC" id="3.2.1.40"/>
    </reaction>
</comment>
<dbReference type="Proteomes" id="UP001296580">
    <property type="component" value="Unassembled WGS sequence"/>
</dbReference>
<evidence type="ECO:0000256" key="2">
    <source>
        <dbReference type="ARBA" id="ARBA00012652"/>
    </source>
</evidence>
<dbReference type="InterPro" id="IPR035396">
    <property type="entry name" value="Bac_rhamnosid6H"/>
</dbReference>
<dbReference type="Pfam" id="PF08531">
    <property type="entry name" value="Bac_rhamnosid_N"/>
    <property type="match status" value="1"/>
</dbReference>
<dbReference type="Pfam" id="PF05592">
    <property type="entry name" value="Bac_rhamnosid"/>
    <property type="match status" value="1"/>
</dbReference>
<dbReference type="Gene3D" id="2.60.40.10">
    <property type="entry name" value="Immunoglobulins"/>
    <property type="match status" value="1"/>
</dbReference>
<evidence type="ECO:0000313" key="9">
    <source>
        <dbReference type="Proteomes" id="UP001296580"/>
    </source>
</evidence>
<accession>A0A2N5NU66</accession>
<gene>
    <name evidence="8" type="ORF">G4993_11380</name>
</gene>
<proteinExistence type="predicted"/>
<dbReference type="Pfam" id="PF25788">
    <property type="entry name" value="Ig_Rha78A_N"/>
    <property type="match status" value="1"/>
</dbReference>
<dbReference type="InterPro" id="IPR013737">
    <property type="entry name" value="Bac_rhamnosid_N"/>
</dbReference>
<protein>
    <recommendedName>
        <fullName evidence="2">alpha-L-rhamnosidase</fullName>
        <ecNumber evidence="2">3.2.1.40</ecNumber>
    </recommendedName>
</protein>
<dbReference type="InterPro" id="IPR016007">
    <property type="entry name" value="Alpha_rhamnosid"/>
</dbReference>
<feature type="domain" description="Bacterial alpha-L-rhamnosidase N-terminal" evidence="5">
    <location>
        <begin position="132"/>
        <end position="289"/>
    </location>
</feature>
<dbReference type="InterPro" id="IPR008928">
    <property type="entry name" value="6-hairpin_glycosidase_sf"/>
</dbReference>
<evidence type="ECO:0000259" key="6">
    <source>
        <dbReference type="Pfam" id="PF17389"/>
    </source>
</evidence>
<dbReference type="PIRSF" id="PIRSF010631">
    <property type="entry name" value="A-rhamnsds"/>
    <property type="match status" value="1"/>
</dbReference>
<dbReference type="AlphaFoldDB" id="A0A2N5NU66"/>
<dbReference type="PANTHER" id="PTHR33307">
    <property type="entry name" value="ALPHA-RHAMNOSIDASE (EUROFUNG)"/>
    <property type="match status" value="1"/>
</dbReference>
<dbReference type="InterPro" id="IPR035398">
    <property type="entry name" value="Bac_rhamnosid_C"/>
</dbReference>
<reference evidence="8" key="1">
    <citation type="journal article" date="2020" name="Cell Host Microbe">
        <title>Functional and Genomic Variation between Human-Derived Isolates of Lachnospiraceae Reveals Inter- and Intra-Species Diversity.</title>
        <authorList>
            <person name="Sorbara M.T."/>
            <person name="Littmann E.R."/>
            <person name="Fontana E."/>
            <person name="Moody T.U."/>
            <person name="Kohout C.E."/>
            <person name="Gjonbalaj M."/>
            <person name="Eaton V."/>
            <person name="Seok R."/>
            <person name="Leiner I.M."/>
            <person name="Pamer E.G."/>
        </authorList>
    </citation>
    <scope>NUCLEOTIDE SEQUENCE</scope>
    <source>
        <strain evidence="8">MSK.15.32</strain>
    </source>
</reference>
<dbReference type="InterPro" id="IPR008902">
    <property type="entry name" value="Rhamnosid_concanavalin"/>
</dbReference>
<dbReference type="InterPro" id="IPR012341">
    <property type="entry name" value="6hp_glycosidase-like_sf"/>
</dbReference>
<dbReference type="PANTHER" id="PTHR33307:SF6">
    <property type="entry name" value="ALPHA-RHAMNOSIDASE (EUROFUNG)-RELATED"/>
    <property type="match status" value="1"/>
</dbReference>
<evidence type="ECO:0000259" key="5">
    <source>
        <dbReference type="Pfam" id="PF08531"/>
    </source>
</evidence>